<dbReference type="CDD" id="cd18560">
    <property type="entry name" value="ABC_6TM_ATM1_ABCB7_HMT1_ABCB6"/>
    <property type="match status" value="1"/>
</dbReference>
<evidence type="ECO:0000256" key="3">
    <source>
        <dbReference type="ARBA" id="ARBA00022692"/>
    </source>
</evidence>
<evidence type="ECO:0000256" key="6">
    <source>
        <dbReference type="ARBA" id="ARBA00022989"/>
    </source>
</evidence>
<keyword evidence="2" id="KW-0813">Transport</keyword>
<dbReference type="GO" id="GO:0140359">
    <property type="term" value="F:ABC-type transporter activity"/>
    <property type="evidence" value="ECO:0007669"/>
    <property type="project" value="InterPro"/>
</dbReference>
<feature type="transmembrane region" description="Helical" evidence="10">
    <location>
        <begin position="87"/>
        <end position="108"/>
    </location>
</feature>
<gene>
    <name evidence="13" type="ORF">PCAL00307_LOCUS17880</name>
    <name evidence="14" type="ORF">PECAL_6P13440</name>
</gene>
<dbReference type="GO" id="GO:0016887">
    <property type="term" value="F:ATP hydrolysis activity"/>
    <property type="evidence" value="ECO:0007669"/>
    <property type="project" value="InterPro"/>
</dbReference>
<evidence type="ECO:0000313" key="15">
    <source>
        <dbReference type="Proteomes" id="UP000789595"/>
    </source>
</evidence>
<dbReference type="Pfam" id="PF00664">
    <property type="entry name" value="ABC_membrane"/>
    <property type="match status" value="1"/>
</dbReference>
<feature type="domain" description="ABC transmembrane type-1" evidence="12">
    <location>
        <begin position="160"/>
        <end position="443"/>
    </location>
</feature>
<dbReference type="EMBL" id="CAKKNE010000006">
    <property type="protein sequence ID" value="CAH0379712.1"/>
    <property type="molecule type" value="Genomic_DNA"/>
</dbReference>
<comment type="similarity">
    <text evidence="8">Belongs to the ABC transporter superfamily. ABCB family. Heavy Metal importer (TC 3.A.1.210) subfamily.</text>
</comment>
<evidence type="ECO:0000259" key="11">
    <source>
        <dbReference type="PROSITE" id="PS50893"/>
    </source>
</evidence>
<dbReference type="PROSITE" id="PS50929">
    <property type="entry name" value="ABC_TM1F"/>
    <property type="match status" value="1"/>
</dbReference>
<reference evidence="13" key="1">
    <citation type="submission" date="2021-01" db="EMBL/GenBank/DDBJ databases">
        <authorList>
            <person name="Corre E."/>
            <person name="Pelletier E."/>
            <person name="Niang G."/>
            <person name="Scheremetjew M."/>
            <person name="Finn R."/>
            <person name="Kale V."/>
            <person name="Holt S."/>
            <person name="Cochrane G."/>
            <person name="Meng A."/>
            <person name="Brown T."/>
            <person name="Cohen L."/>
        </authorList>
    </citation>
    <scope>NUCLEOTIDE SEQUENCE</scope>
    <source>
        <strain evidence="13">CCMP1756</strain>
    </source>
</reference>
<keyword evidence="3 10" id="KW-0812">Transmembrane</keyword>
<dbReference type="PROSITE" id="PS00211">
    <property type="entry name" value="ABC_TRANSPORTER_1"/>
    <property type="match status" value="1"/>
</dbReference>
<dbReference type="SMART" id="SM00382">
    <property type="entry name" value="AAA"/>
    <property type="match status" value="1"/>
</dbReference>
<comment type="subcellular location">
    <subcellularLocation>
        <location evidence="1">Membrane</location>
        <topology evidence="1">Multi-pass membrane protein</topology>
    </subcellularLocation>
</comment>
<dbReference type="GO" id="GO:0016020">
    <property type="term" value="C:membrane"/>
    <property type="evidence" value="ECO:0007669"/>
    <property type="project" value="UniProtKB-SubCell"/>
</dbReference>
<name>A0A7S4A3K4_9STRA</name>
<organism evidence="13">
    <name type="scientific">Pelagomonas calceolata</name>
    <dbReference type="NCBI Taxonomy" id="35677"/>
    <lineage>
        <taxon>Eukaryota</taxon>
        <taxon>Sar</taxon>
        <taxon>Stramenopiles</taxon>
        <taxon>Ochrophyta</taxon>
        <taxon>Pelagophyceae</taxon>
        <taxon>Pelagomonadales</taxon>
        <taxon>Pelagomonadaceae</taxon>
        <taxon>Pelagomonas</taxon>
    </lineage>
</organism>
<dbReference type="GO" id="GO:0005524">
    <property type="term" value="F:ATP binding"/>
    <property type="evidence" value="ECO:0007669"/>
    <property type="project" value="UniProtKB-KW"/>
</dbReference>
<dbReference type="Gene3D" id="3.40.50.300">
    <property type="entry name" value="P-loop containing nucleotide triphosphate hydrolases"/>
    <property type="match status" value="1"/>
</dbReference>
<evidence type="ECO:0000313" key="14">
    <source>
        <dbReference type="EMBL" id="CAH0379712.1"/>
    </source>
</evidence>
<feature type="transmembrane region" description="Helical" evidence="10">
    <location>
        <begin position="58"/>
        <end position="81"/>
    </location>
</feature>
<reference evidence="14" key="2">
    <citation type="submission" date="2021-11" db="EMBL/GenBank/DDBJ databases">
        <authorList>
            <consortium name="Genoscope - CEA"/>
            <person name="William W."/>
        </authorList>
    </citation>
    <scope>NUCLEOTIDE SEQUENCE</scope>
</reference>
<evidence type="ECO:0000313" key="13">
    <source>
        <dbReference type="EMBL" id="CAE0702435.1"/>
    </source>
</evidence>
<evidence type="ECO:0000256" key="8">
    <source>
        <dbReference type="ARBA" id="ARBA00024363"/>
    </source>
</evidence>
<dbReference type="EMBL" id="HBIW01020763">
    <property type="protein sequence ID" value="CAE0702435.1"/>
    <property type="molecule type" value="Transcribed_RNA"/>
</dbReference>
<evidence type="ECO:0000256" key="10">
    <source>
        <dbReference type="SAM" id="Phobius"/>
    </source>
</evidence>
<keyword evidence="4" id="KW-0547">Nucleotide-binding</keyword>
<dbReference type="OrthoDB" id="6500128at2759"/>
<dbReference type="InterPro" id="IPR039421">
    <property type="entry name" value="Type_1_exporter"/>
</dbReference>
<evidence type="ECO:0000256" key="2">
    <source>
        <dbReference type="ARBA" id="ARBA00022448"/>
    </source>
</evidence>
<feature type="transmembrane region" description="Helical" evidence="10">
    <location>
        <begin position="34"/>
        <end position="51"/>
    </location>
</feature>
<feature type="transmembrane region" description="Helical" evidence="10">
    <location>
        <begin position="274"/>
        <end position="294"/>
    </location>
</feature>
<dbReference type="AlphaFoldDB" id="A0A7S4A3K4"/>
<evidence type="ECO:0000256" key="9">
    <source>
        <dbReference type="SAM" id="MobiDB-lite"/>
    </source>
</evidence>
<dbReference type="InterPro" id="IPR003593">
    <property type="entry name" value="AAA+_ATPase"/>
</dbReference>
<dbReference type="PANTHER" id="PTHR24221">
    <property type="entry name" value="ATP-BINDING CASSETTE SUB-FAMILY B"/>
    <property type="match status" value="1"/>
</dbReference>
<keyword evidence="6 10" id="KW-1133">Transmembrane helix</keyword>
<evidence type="ECO:0000259" key="12">
    <source>
        <dbReference type="PROSITE" id="PS50929"/>
    </source>
</evidence>
<dbReference type="PANTHER" id="PTHR24221:SF503">
    <property type="entry name" value="MITOCHONDRIAL POTASSIUM CHANNEL ATP-BINDING SUBUNIT"/>
    <property type="match status" value="1"/>
</dbReference>
<evidence type="ECO:0000256" key="5">
    <source>
        <dbReference type="ARBA" id="ARBA00022840"/>
    </source>
</evidence>
<keyword evidence="5" id="KW-0067">ATP-binding</keyword>
<keyword evidence="15" id="KW-1185">Reference proteome</keyword>
<dbReference type="Gene3D" id="1.20.1560.10">
    <property type="entry name" value="ABC transporter type 1, transmembrane domain"/>
    <property type="match status" value="1"/>
</dbReference>
<keyword evidence="7 10" id="KW-0472">Membrane</keyword>
<evidence type="ECO:0000256" key="7">
    <source>
        <dbReference type="ARBA" id="ARBA00023136"/>
    </source>
</evidence>
<dbReference type="SUPFAM" id="SSF90123">
    <property type="entry name" value="ABC transporter transmembrane region"/>
    <property type="match status" value="1"/>
</dbReference>
<feature type="transmembrane region" description="Helical" evidence="10">
    <location>
        <begin position="150"/>
        <end position="175"/>
    </location>
</feature>
<dbReference type="Pfam" id="PF00005">
    <property type="entry name" value="ABC_tran"/>
    <property type="match status" value="1"/>
</dbReference>
<sequence>MEALTLACAGAEALVGVAGIIVDQNKSFHYDASLEDALAALAFCALVTLVLRQQERHGLAAFASVVGLLYGGAKGLVIGLSHHSVNTASIVLCAVCGVLAVGSIAGSLRERRILRDNDDYQLLEDGAKPARLSAYAILRLLKPYFWPRSLVGRLAVFSTLLFVILSKVCTVVAPLVLASAADAVAARDKNGVHKAIKMSLFYALLTFTGKVMKECQSLAYLNVQKYAFIDLSSDTFAHLHSLSLQWALSKKMGEVVRITDRGIAGCDTFMKYGVLYIGPSIGEAVAVCILFYVHFKLWSLSLLVFGAVGAYAILTVKMTLWRKRFRSAMNKSDNAWHDRLTDSLVNFETVKYFTAEAYENEQFSREIAKYQKSSVSVQASLSALNISQQVILCGCLGGAMALSALAVHKGEASVGGFVAVNVWVINLFAPLNFLGTVYNALITATVDLRNLSELLAQKPLVKDGPAEHPALASKSPIGVAFADVKFRYPGVTAVDAGLKQVSFEVKAGTSLGIVGPTGAGKSTIARLLFRFFDVEGGSVSVGGLDVRSVTQASLRRLMGVVPQDTVLFNSSLDYNIRYGKRNCSTEERDDAAKHASLSAFVSRLEEGWDTVVGERGLKLSGGEKQRVAIARLFVKNPPIVLLDEATSALDSRTEADIQGALAALSSDRTSVTIAHRLGTISNCDAIIVLNAGRITERGSHAELLALEGEYKAMWDAQARNSEAEEVKEEPSEAEPQ</sequence>
<feature type="domain" description="ABC transporter" evidence="11">
    <location>
        <begin position="479"/>
        <end position="716"/>
    </location>
</feature>
<feature type="compositionally biased region" description="Basic and acidic residues" evidence="9">
    <location>
        <begin position="721"/>
        <end position="730"/>
    </location>
</feature>
<dbReference type="InterPro" id="IPR027417">
    <property type="entry name" value="P-loop_NTPase"/>
</dbReference>
<proteinExistence type="inferred from homology"/>
<dbReference type="SUPFAM" id="SSF52540">
    <property type="entry name" value="P-loop containing nucleoside triphosphate hydrolases"/>
    <property type="match status" value="1"/>
</dbReference>
<dbReference type="InterPro" id="IPR011527">
    <property type="entry name" value="ABC1_TM_dom"/>
</dbReference>
<feature type="region of interest" description="Disordered" evidence="9">
    <location>
        <begin position="717"/>
        <end position="736"/>
    </location>
</feature>
<feature type="transmembrane region" description="Helical" evidence="10">
    <location>
        <begin position="300"/>
        <end position="321"/>
    </location>
</feature>
<evidence type="ECO:0000256" key="4">
    <source>
        <dbReference type="ARBA" id="ARBA00022741"/>
    </source>
</evidence>
<dbReference type="PROSITE" id="PS50893">
    <property type="entry name" value="ABC_TRANSPORTER_2"/>
    <property type="match status" value="1"/>
</dbReference>
<dbReference type="FunFam" id="3.40.50.300:FF:000287">
    <property type="entry name" value="Multidrug ABC transporter ATP-binding protein"/>
    <property type="match status" value="1"/>
</dbReference>
<evidence type="ECO:0000256" key="1">
    <source>
        <dbReference type="ARBA" id="ARBA00004141"/>
    </source>
</evidence>
<dbReference type="InterPro" id="IPR003439">
    <property type="entry name" value="ABC_transporter-like_ATP-bd"/>
</dbReference>
<dbReference type="InterPro" id="IPR036640">
    <property type="entry name" value="ABC1_TM_sf"/>
</dbReference>
<protein>
    <submittedName>
        <fullName evidence="13">Uncharacterized protein</fullName>
    </submittedName>
</protein>
<dbReference type="Proteomes" id="UP000789595">
    <property type="component" value="Unassembled WGS sequence"/>
</dbReference>
<dbReference type="InterPro" id="IPR017871">
    <property type="entry name" value="ABC_transporter-like_CS"/>
</dbReference>
<accession>A0A7S4A3K4</accession>